<organism evidence="1 2">
    <name type="scientific">Lentinula raphanica</name>
    <dbReference type="NCBI Taxonomy" id="153919"/>
    <lineage>
        <taxon>Eukaryota</taxon>
        <taxon>Fungi</taxon>
        <taxon>Dikarya</taxon>
        <taxon>Basidiomycota</taxon>
        <taxon>Agaricomycotina</taxon>
        <taxon>Agaricomycetes</taxon>
        <taxon>Agaricomycetidae</taxon>
        <taxon>Agaricales</taxon>
        <taxon>Marasmiineae</taxon>
        <taxon>Omphalotaceae</taxon>
        <taxon>Lentinula</taxon>
    </lineage>
</organism>
<name>A0AA38U3V4_9AGAR</name>
<gene>
    <name evidence="1" type="ORF">F5878DRAFT_667108</name>
</gene>
<dbReference type="Gene3D" id="3.60.130.30">
    <property type="match status" value="1"/>
</dbReference>
<dbReference type="Proteomes" id="UP001163846">
    <property type="component" value="Unassembled WGS sequence"/>
</dbReference>
<comment type="caution">
    <text evidence="1">The sequence shown here is derived from an EMBL/GenBank/DDBJ whole genome shotgun (WGS) entry which is preliminary data.</text>
</comment>
<dbReference type="EMBL" id="MU807190">
    <property type="protein sequence ID" value="KAJ3831869.1"/>
    <property type="molecule type" value="Genomic_DNA"/>
</dbReference>
<proteinExistence type="predicted"/>
<protein>
    <submittedName>
        <fullName evidence="1">Uncharacterized protein</fullName>
    </submittedName>
</protein>
<evidence type="ECO:0000313" key="1">
    <source>
        <dbReference type="EMBL" id="KAJ3831869.1"/>
    </source>
</evidence>
<dbReference type="AlphaFoldDB" id="A0AA38U3V4"/>
<accession>A0AA38U3V4</accession>
<evidence type="ECO:0000313" key="2">
    <source>
        <dbReference type="Proteomes" id="UP001163846"/>
    </source>
</evidence>
<reference evidence="1" key="1">
    <citation type="submission" date="2022-08" db="EMBL/GenBank/DDBJ databases">
        <authorList>
            <consortium name="DOE Joint Genome Institute"/>
            <person name="Min B."/>
            <person name="Riley R."/>
            <person name="Sierra-Patev S."/>
            <person name="Naranjo-Ortiz M."/>
            <person name="Looney B."/>
            <person name="Konkel Z."/>
            <person name="Slot J.C."/>
            <person name="Sakamoto Y."/>
            <person name="Steenwyk J.L."/>
            <person name="Rokas A."/>
            <person name="Carro J."/>
            <person name="Camarero S."/>
            <person name="Ferreira P."/>
            <person name="Molpeceres G."/>
            <person name="Ruiz-Duenas F.J."/>
            <person name="Serrano A."/>
            <person name="Henrissat B."/>
            <person name="Drula E."/>
            <person name="Hughes K.W."/>
            <person name="Mata J.L."/>
            <person name="Ishikawa N.K."/>
            <person name="Vargas-Isla R."/>
            <person name="Ushijima S."/>
            <person name="Smith C.A."/>
            <person name="Ahrendt S."/>
            <person name="Andreopoulos W."/>
            <person name="He G."/>
            <person name="Labutti K."/>
            <person name="Lipzen A."/>
            <person name="Ng V."/>
            <person name="Sandor L."/>
            <person name="Barry K."/>
            <person name="Martinez A.T."/>
            <person name="Xiao Y."/>
            <person name="Gibbons J.G."/>
            <person name="Terashima K."/>
            <person name="Hibbett D.S."/>
            <person name="Grigoriev I.V."/>
        </authorList>
    </citation>
    <scope>NUCLEOTIDE SEQUENCE</scope>
    <source>
        <strain evidence="1">TFB9207</strain>
    </source>
</reference>
<keyword evidence="2" id="KW-1185">Reference proteome</keyword>
<sequence length="160" mass="17962">MQEAAFSLWAPRLYAEYERNSQIMRNKLPHLPRNFDSGVSAAAAFNLGALGRFDPARTGQLILWELKLVVDFPPAATVLIPSAVITHSNTPIAVGDTRMSFTQYTAGSIFRWVENGCMTEKELQSTDPARYDEMQASKDTAYLRRLGMFSTVEELLQKLD</sequence>